<proteinExistence type="predicted"/>
<dbReference type="CDD" id="cd12148">
    <property type="entry name" value="fungal_TF_MHR"/>
    <property type="match status" value="1"/>
</dbReference>
<feature type="region of interest" description="Disordered" evidence="3">
    <location>
        <begin position="509"/>
        <end position="550"/>
    </location>
</feature>
<dbReference type="InterPro" id="IPR007219">
    <property type="entry name" value="XnlR_reg_dom"/>
</dbReference>
<keyword evidence="7" id="KW-1185">Reference proteome</keyword>
<dbReference type="GO" id="GO:0008270">
    <property type="term" value="F:zinc ion binding"/>
    <property type="evidence" value="ECO:0007669"/>
    <property type="project" value="InterPro"/>
</dbReference>
<evidence type="ECO:0000256" key="3">
    <source>
        <dbReference type="SAM" id="MobiDB-lite"/>
    </source>
</evidence>
<reference evidence="6 7" key="1">
    <citation type="submission" date="2017-10" db="EMBL/GenBank/DDBJ databases">
        <title>Comparative genomics in systemic dimorphic fungi from Ajellomycetaceae.</title>
        <authorList>
            <person name="Munoz J.F."/>
            <person name="Mcewen J.G."/>
            <person name="Clay O.K."/>
            <person name="Cuomo C.A."/>
        </authorList>
    </citation>
    <scope>NUCLEOTIDE SEQUENCE [LARGE SCALE GENOMIC DNA]</scope>
    <source>
        <strain evidence="6 7">UAMH7299</strain>
    </source>
</reference>
<dbReference type="AlphaFoldDB" id="A0A2B7YHN9"/>
<dbReference type="EMBL" id="PDNA01000038">
    <property type="protein sequence ID" value="PGH20805.1"/>
    <property type="molecule type" value="Genomic_DNA"/>
</dbReference>
<dbReference type="Proteomes" id="UP000224634">
    <property type="component" value="Unassembled WGS sequence"/>
</dbReference>
<accession>A0A2B7YHN9</accession>
<organism evidence="6 7">
    <name type="scientific">Polytolypa hystricis (strain UAMH7299)</name>
    <dbReference type="NCBI Taxonomy" id="1447883"/>
    <lineage>
        <taxon>Eukaryota</taxon>
        <taxon>Fungi</taxon>
        <taxon>Dikarya</taxon>
        <taxon>Ascomycota</taxon>
        <taxon>Pezizomycotina</taxon>
        <taxon>Eurotiomycetes</taxon>
        <taxon>Eurotiomycetidae</taxon>
        <taxon>Onygenales</taxon>
        <taxon>Onygenales incertae sedis</taxon>
        <taxon>Polytolypa</taxon>
    </lineage>
</organism>
<evidence type="ECO:0000313" key="6">
    <source>
        <dbReference type="EMBL" id="PGH20805.1"/>
    </source>
</evidence>
<keyword evidence="2" id="KW-0539">Nucleus</keyword>
<name>A0A2B7YHN9_POLH7</name>
<evidence type="ECO:0000313" key="7">
    <source>
        <dbReference type="Proteomes" id="UP000224634"/>
    </source>
</evidence>
<evidence type="ECO:0000256" key="2">
    <source>
        <dbReference type="ARBA" id="ARBA00023242"/>
    </source>
</evidence>
<keyword evidence="4" id="KW-0472">Membrane</keyword>
<sequence length="585" mass="67785">MSQMAIQLETAALERTADKIAEEHAKIERSDLAVQRVRSGFDPRDDISFNFIQVWPSHPKVCLTSSQWSEFLPPYSRAVEFLEFYGTHVVWTYHFVHMPTLRRHLDETYQKLACGSSVEPSVVALLCAIFALATYFLRSTPYSRSSNYREYREFVSLTSQALAEARHIDSPTIESIQAVLLLAGSLFLNLGAIPGFRVLLTTMFLCAHTLQFHQVDSPKNQRLRQNTPYDRIELEMKRRIWWLIASSDWLSAFIAGYPIGTYVVHPHQMHVNLPSNADDDAITRDHCPNEPLTTPTDMTYFIFRCQLSTIFREFIDHANTSGVEIDEMDYEHILTFERRINEFTDTVPYFLRSDAESRRRCKELDKQRPYLFWQRYMAQFGAGARMSRLHRQYLARGARDPRYAYSRMVCLSSSRAVLEAEKQMRADVTDDMPNPSRIWLVMYQVFLATVVLVMDFIFNKDEPYAEARIAEITECCRRLEEAKDVSPLAERGLEELKGVMRKWGLLNDMGTRTNHSERREVEQPTDTSVPELLPTQHQDAPMSETAGGSELPSSWIDAWDFNVELDFPQWEAIFRDLERKSGVLC</sequence>
<feature type="domain" description="Xylanolytic transcriptional activator regulatory" evidence="5">
    <location>
        <begin position="93"/>
        <end position="304"/>
    </location>
</feature>
<dbReference type="GO" id="GO:0006351">
    <property type="term" value="P:DNA-templated transcription"/>
    <property type="evidence" value="ECO:0007669"/>
    <property type="project" value="InterPro"/>
</dbReference>
<dbReference type="Pfam" id="PF04082">
    <property type="entry name" value="Fungal_trans"/>
    <property type="match status" value="1"/>
</dbReference>
<dbReference type="InterPro" id="IPR050613">
    <property type="entry name" value="Sec_Metabolite_Reg"/>
</dbReference>
<comment type="caution">
    <text evidence="6">The sequence shown here is derived from an EMBL/GenBank/DDBJ whole genome shotgun (WGS) entry which is preliminary data.</text>
</comment>
<evidence type="ECO:0000259" key="5">
    <source>
        <dbReference type="Pfam" id="PF04082"/>
    </source>
</evidence>
<keyword evidence="4" id="KW-0812">Transmembrane</keyword>
<comment type="subcellular location">
    <subcellularLocation>
        <location evidence="1">Nucleus</location>
    </subcellularLocation>
</comment>
<dbReference type="OrthoDB" id="4172316at2759"/>
<feature type="transmembrane region" description="Helical" evidence="4">
    <location>
        <begin position="112"/>
        <end position="137"/>
    </location>
</feature>
<dbReference type="STRING" id="1447883.A0A2B7YHN9"/>
<gene>
    <name evidence="6" type="ORF">AJ80_03432</name>
</gene>
<dbReference type="PANTHER" id="PTHR31001">
    <property type="entry name" value="UNCHARACTERIZED TRANSCRIPTIONAL REGULATORY PROTEIN"/>
    <property type="match status" value="1"/>
</dbReference>
<evidence type="ECO:0000256" key="1">
    <source>
        <dbReference type="ARBA" id="ARBA00004123"/>
    </source>
</evidence>
<feature type="transmembrane region" description="Helical" evidence="4">
    <location>
        <begin position="176"/>
        <end position="200"/>
    </location>
</feature>
<dbReference type="GO" id="GO:0003677">
    <property type="term" value="F:DNA binding"/>
    <property type="evidence" value="ECO:0007669"/>
    <property type="project" value="InterPro"/>
</dbReference>
<keyword evidence="4" id="KW-1133">Transmembrane helix</keyword>
<dbReference type="GO" id="GO:0005634">
    <property type="term" value="C:nucleus"/>
    <property type="evidence" value="ECO:0007669"/>
    <property type="project" value="UniProtKB-SubCell"/>
</dbReference>
<evidence type="ECO:0000256" key="4">
    <source>
        <dbReference type="SAM" id="Phobius"/>
    </source>
</evidence>
<feature type="transmembrane region" description="Helical" evidence="4">
    <location>
        <begin position="240"/>
        <end position="259"/>
    </location>
</feature>
<dbReference type="PANTHER" id="PTHR31001:SF90">
    <property type="entry name" value="CENTROMERE DNA-BINDING PROTEIN COMPLEX CBF3 SUBUNIT B"/>
    <property type="match status" value="1"/>
</dbReference>
<protein>
    <recommendedName>
        <fullName evidence="5">Xylanolytic transcriptional activator regulatory domain-containing protein</fullName>
    </recommendedName>
</protein>